<dbReference type="EMBL" id="VIKS01000011">
    <property type="protein sequence ID" value="TQV86012.1"/>
    <property type="molecule type" value="Genomic_DNA"/>
</dbReference>
<dbReference type="GO" id="GO:0030170">
    <property type="term" value="F:pyridoxal phosphate binding"/>
    <property type="evidence" value="ECO:0007669"/>
    <property type="project" value="InterPro"/>
</dbReference>
<reference evidence="4 5" key="1">
    <citation type="submission" date="2019-07" db="EMBL/GenBank/DDBJ databases">
        <title>Draft genome for Aliikangiella sp. M105.</title>
        <authorList>
            <person name="Wang G."/>
        </authorList>
    </citation>
    <scope>NUCLEOTIDE SEQUENCE [LARGE SCALE GENOMIC DNA]</scope>
    <source>
        <strain evidence="4 5">M105</strain>
    </source>
</reference>
<organism evidence="4 5">
    <name type="scientific">Aliikangiella coralliicola</name>
    <dbReference type="NCBI Taxonomy" id="2592383"/>
    <lineage>
        <taxon>Bacteria</taxon>
        <taxon>Pseudomonadati</taxon>
        <taxon>Pseudomonadota</taxon>
        <taxon>Gammaproteobacteria</taxon>
        <taxon>Oceanospirillales</taxon>
        <taxon>Pleioneaceae</taxon>
        <taxon>Aliikangiella</taxon>
    </lineage>
</organism>
<dbReference type="InterPro" id="IPR015421">
    <property type="entry name" value="PyrdxlP-dep_Trfase_major"/>
</dbReference>
<keyword evidence="4" id="KW-0032">Aminotransferase</keyword>
<comment type="caution">
    <text evidence="4">The sequence shown here is derived from an EMBL/GenBank/DDBJ whole genome shotgun (WGS) entry which is preliminary data.</text>
</comment>
<keyword evidence="4" id="KW-0808">Transferase</keyword>
<dbReference type="Proteomes" id="UP000315439">
    <property type="component" value="Unassembled WGS sequence"/>
</dbReference>
<dbReference type="PANTHER" id="PTHR43713">
    <property type="entry name" value="GLUTAMATE-1-SEMIALDEHYDE 2,1-AMINOMUTASE"/>
    <property type="match status" value="1"/>
</dbReference>
<name>A0A545U965_9GAMM</name>
<comment type="cofactor">
    <cofactor evidence="1">
        <name>pyridoxal 5'-phosphate</name>
        <dbReference type="ChEBI" id="CHEBI:597326"/>
    </cofactor>
</comment>
<keyword evidence="2" id="KW-0663">Pyridoxal phosphate</keyword>
<dbReference type="SUPFAM" id="SSF53383">
    <property type="entry name" value="PLP-dependent transferases"/>
    <property type="match status" value="1"/>
</dbReference>
<dbReference type="Gene3D" id="3.90.1150.10">
    <property type="entry name" value="Aspartate Aminotransferase, domain 1"/>
    <property type="match status" value="1"/>
</dbReference>
<feature type="region of interest" description="Disordered" evidence="3">
    <location>
        <begin position="571"/>
        <end position="592"/>
    </location>
</feature>
<dbReference type="Pfam" id="PF00202">
    <property type="entry name" value="Aminotran_3"/>
    <property type="match status" value="1"/>
</dbReference>
<dbReference type="PANTHER" id="PTHR43713:SF3">
    <property type="entry name" value="GLUTAMATE-1-SEMIALDEHYDE 2,1-AMINOMUTASE 1, CHLOROPLASTIC-RELATED"/>
    <property type="match status" value="1"/>
</dbReference>
<dbReference type="GO" id="GO:0008483">
    <property type="term" value="F:transaminase activity"/>
    <property type="evidence" value="ECO:0007669"/>
    <property type="project" value="UniProtKB-KW"/>
</dbReference>
<proteinExistence type="predicted"/>
<evidence type="ECO:0000256" key="1">
    <source>
        <dbReference type="ARBA" id="ARBA00001933"/>
    </source>
</evidence>
<evidence type="ECO:0000313" key="5">
    <source>
        <dbReference type="Proteomes" id="UP000315439"/>
    </source>
</evidence>
<accession>A0A545U965</accession>
<protein>
    <submittedName>
        <fullName evidence="4">Aminotransferase class III-fold pyridoxal phosphate-dependent enzyme</fullName>
    </submittedName>
</protein>
<dbReference type="Gene3D" id="3.40.640.10">
    <property type="entry name" value="Type I PLP-dependent aspartate aminotransferase-like (Major domain)"/>
    <property type="match status" value="1"/>
</dbReference>
<dbReference type="InterPro" id="IPR005814">
    <property type="entry name" value="Aminotrans_3"/>
</dbReference>
<evidence type="ECO:0000313" key="4">
    <source>
        <dbReference type="EMBL" id="TQV86012.1"/>
    </source>
</evidence>
<dbReference type="InterPro" id="IPR015424">
    <property type="entry name" value="PyrdxlP-dep_Trfase"/>
</dbReference>
<dbReference type="AlphaFoldDB" id="A0A545U965"/>
<dbReference type="OrthoDB" id="9801052at2"/>
<evidence type="ECO:0000256" key="3">
    <source>
        <dbReference type="SAM" id="MobiDB-lite"/>
    </source>
</evidence>
<dbReference type="InterPro" id="IPR015422">
    <property type="entry name" value="PyrdxlP-dep_Trfase_small"/>
</dbReference>
<gene>
    <name evidence="4" type="ORF">FLL46_19060</name>
</gene>
<evidence type="ECO:0000256" key="2">
    <source>
        <dbReference type="ARBA" id="ARBA00022898"/>
    </source>
</evidence>
<sequence>MINMSVEMNEIADKILSKNIDKQEALRNFQKLSEEEKDLLTSQLKVKLSGDDALKNKLSAKAAGSTLKAIDQRNLTEEHQNYIEQLNQEYEKFVPESKKNIAKHQHYFVDQRRPFHLIKDLKKLHFQITYQKAEGAYVYDIDGNKYVDISGDMGVNLFGHKPEFIINAVKDSLDQGIPLAGYSEKIFETSKLFSEITGHERVLFTQSGTEAVMFAVRIARAATNKKKIVIFEGSYHGLSDAVTAMSDQHGRSLAMGPGMLQEFAEQIIVLEYGNMEHLDIIEAHADEIACVLVEPVQSRHPYIQPVEFLKEVRKLTLEKNMALIFDEMITGFRISHRGAQGYFNIKADIATYGKIPGGGLPTGVIAGSPKYMDLVDGGTWNLDDDTMPKSKRTGMAGTHSQNPLKIASVYATLSEIKKRCKGDLQSDNCQYFQKELNAKTKYLVENLNAFFLAKNLPITIDDFGSLFRFRFIDSYWGITEALFFILLRMKGIETNIQGNCFLTTAHTDDDIEFVIKGVKESLETLIAQNFFCEVEQEEQNNTQSFATEHHLAPSKNVATLDNLRQNNFGQSASVGGQKESGQLESSQVSSGQVNNEQIEKLMNLIKADLQNFQEEQGN</sequence>
<keyword evidence="5" id="KW-1185">Reference proteome</keyword>